<sequence length="117" mass="13058">MAVMTSFVFNVTFDCTDPRRVAAFWAGATGYEVAEERPDFVRLRATDPRGVRHMLFFQVPEPKSGKNRVHVDLATRDPDAEIDRLVALGATKGEHRSGNGTSWTVMRDPEGNEFCIG</sequence>
<evidence type="ECO:0000313" key="2">
    <source>
        <dbReference type="EMBL" id="TWF75917.1"/>
    </source>
</evidence>
<keyword evidence="3" id="KW-1185">Reference proteome</keyword>
<dbReference type="CDD" id="cd06587">
    <property type="entry name" value="VOC"/>
    <property type="match status" value="1"/>
</dbReference>
<dbReference type="Pfam" id="PF18029">
    <property type="entry name" value="Glyoxalase_6"/>
    <property type="match status" value="1"/>
</dbReference>
<dbReference type="InterPro" id="IPR029068">
    <property type="entry name" value="Glyas_Bleomycin-R_OHBP_Dase"/>
</dbReference>
<dbReference type="PANTHER" id="PTHR35908:SF1">
    <property type="entry name" value="CONSERVED PROTEIN"/>
    <property type="match status" value="1"/>
</dbReference>
<dbReference type="InterPro" id="IPR041581">
    <property type="entry name" value="Glyoxalase_6"/>
</dbReference>
<dbReference type="EMBL" id="VIWU01000001">
    <property type="protein sequence ID" value="TWF75917.1"/>
    <property type="molecule type" value="Genomic_DNA"/>
</dbReference>
<protein>
    <submittedName>
        <fullName evidence="2">Glyoxalase/bleomycin resistance protein/dioxygenase superfamily protein</fullName>
    </submittedName>
</protein>
<dbReference type="SUPFAM" id="SSF54593">
    <property type="entry name" value="Glyoxalase/Bleomycin resistance protein/Dihydroxybiphenyl dioxygenase"/>
    <property type="match status" value="1"/>
</dbReference>
<keyword evidence="2" id="KW-0223">Dioxygenase</keyword>
<proteinExistence type="predicted"/>
<dbReference type="GO" id="GO:0051213">
    <property type="term" value="F:dioxygenase activity"/>
    <property type="evidence" value="ECO:0007669"/>
    <property type="project" value="UniProtKB-KW"/>
</dbReference>
<gene>
    <name evidence="2" type="ORF">FHX44_111804</name>
</gene>
<dbReference type="Gene3D" id="3.10.180.10">
    <property type="entry name" value="2,3-Dihydroxybiphenyl 1,2-Dioxygenase, domain 1"/>
    <property type="match status" value="1"/>
</dbReference>
<dbReference type="PROSITE" id="PS51819">
    <property type="entry name" value="VOC"/>
    <property type="match status" value="1"/>
</dbReference>
<keyword evidence="2" id="KW-0560">Oxidoreductase</keyword>
<dbReference type="Proteomes" id="UP000321261">
    <property type="component" value="Unassembled WGS sequence"/>
</dbReference>
<evidence type="ECO:0000313" key="3">
    <source>
        <dbReference type="Proteomes" id="UP000321261"/>
    </source>
</evidence>
<dbReference type="InterPro" id="IPR037523">
    <property type="entry name" value="VOC_core"/>
</dbReference>
<dbReference type="AlphaFoldDB" id="A0A561SM21"/>
<dbReference type="PANTHER" id="PTHR35908">
    <property type="entry name" value="HYPOTHETICAL FUSION PROTEIN"/>
    <property type="match status" value="1"/>
</dbReference>
<reference evidence="2 3" key="1">
    <citation type="submission" date="2019-06" db="EMBL/GenBank/DDBJ databases">
        <title>Sequencing the genomes of 1000 actinobacteria strains.</title>
        <authorList>
            <person name="Klenk H.-P."/>
        </authorList>
    </citation>
    <scope>NUCLEOTIDE SEQUENCE [LARGE SCALE GENOMIC DNA]</scope>
    <source>
        <strain evidence="2 3">DSM 45671</strain>
    </source>
</reference>
<comment type="caution">
    <text evidence="2">The sequence shown here is derived from an EMBL/GenBank/DDBJ whole genome shotgun (WGS) entry which is preliminary data.</text>
</comment>
<accession>A0A561SM21</accession>
<evidence type="ECO:0000259" key="1">
    <source>
        <dbReference type="PROSITE" id="PS51819"/>
    </source>
</evidence>
<feature type="domain" description="VOC" evidence="1">
    <location>
        <begin position="6"/>
        <end position="117"/>
    </location>
</feature>
<name>A0A561SM21_9PSEU</name>
<organism evidence="2 3">
    <name type="scientific">Pseudonocardia hierapolitana</name>
    <dbReference type="NCBI Taxonomy" id="1128676"/>
    <lineage>
        <taxon>Bacteria</taxon>
        <taxon>Bacillati</taxon>
        <taxon>Actinomycetota</taxon>
        <taxon>Actinomycetes</taxon>
        <taxon>Pseudonocardiales</taxon>
        <taxon>Pseudonocardiaceae</taxon>
        <taxon>Pseudonocardia</taxon>
    </lineage>
</organism>